<name>A0A2P2PUM4_RHIMU</name>
<organism evidence="1">
    <name type="scientific">Rhizophora mucronata</name>
    <name type="common">Asiatic mangrove</name>
    <dbReference type="NCBI Taxonomy" id="61149"/>
    <lineage>
        <taxon>Eukaryota</taxon>
        <taxon>Viridiplantae</taxon>
        <taxon>Streptophyta</taxon>
        <taxon>Embryophyta</taxon>
        <taxon>Tracheophyta</taxon>
        <taxon>Spermatophyta</taxon>
        <taxon>Magnoliopsida</taxon>
        <taxon>eudicotyledons</taxon>
        <taxon>Gunneridae</taxon>
        <taxon>Pentapetalae</taxon>
        <taxon>rosids</taxon>
        <taxon>fabids</taxon>
        <taxon>Malpighiales</taxon>
        <taxon>Rhizophoraceae</taxon>
        <taxon>Rhizophora</taxon>
    </lineage>
</organism>
<accession>A0A2P2PUM4</accession>
<reference evidence="1" key="1">
    <citation type="submission" date="2018-02" db="EMBL/GenBank/DDBJ databases">
        <title>Rhizophora mucronata_Transcriptome.</title>
        <authorList>
            <person name="Meera S.P."/>
            <person name="Sreeshan A."/>
            <person name="Augustine A."/>
        </authorList>
    </citation>
    <scope>NUCLEOTIDE SEQUENCE</scope>
    <source>
        <tissue evidence="1">Leaf</tissue>
    </source>
</reference>
<dbReference type="EMBL" id="GGEC01077946">
    <property type="protein sequence ID" value="MBX58430.1"/>
    <property type="molecule type" value="Transcribed_RNA"/>
</dbReference>
<sequence>MNIRFQYIITNVEFIQPLIRSAT</sequence>
<evidence type="ECO:0000313" key="1">
    <source>
        <dbReference type="EMBL" id="MBX58430.1"/>
    </source>
</evidence>
<protein>
    <submittedName>
        <fullName evidence="1">Uncharacterized protein</fullName>
    </submittedName>
</protein>
<proteinExistence type="predicted"/>
<dbReference type="AlphaFoldDB" id="A0A2P2PUM4"/>